<dbReference type="PANTHER" id="PTHR33393">
    <property type="entry name" value="POLYGLUTAMINE SYNTHESIS ACCESSORY PROTEIN RV0574C-RELATED"/>
    <property type="match status" value="1"/>
</dbReference>
<feature type="transmembrane region" description="Helical" evidence="2">
    <location>
        <begin position="21"/>
        <end position="40"/>
    </location>
</feature>
<protein>
    <submittedName>
        <fullName evidence="4">Poly-gamma-glutamate synthesis protein (Capsule biosynthesis protein)</fullName>
    </submittedName>
</protein>
<dbReference type="EMBL" id="FXTU01000001">
    <property type="protein sequence ID" value="SMP00790.1"/>
    <property type="molecule type" value="Genomic_DNA"/>
</dbReference>
<evidence type="ECO:0000256" key="1">
    <source>
        <dbReference type="ARBA" id="ARBA00005662"/>
    </source>
</evidence>
<evidence type="ECO:0000259" key="3">
    <source>
        <dbReference type="SMART" id="SM00854"/>
    </source>
</evidence>
<keyword evidence="2" id="KW-0812">Transmembrane</keyword>
<dbReference type="SMART" id="SM00854">
    <property type="entry name" value="PGA_cap"/>
    <property type="match status" value="1"/>
</dbReference>
<dbReference type="PANTHER" id="PTHR33393:SF13">
    <property type="entry name" value="PGA BIOSYNTHESIS PROTEIN CAPA"/>
    <property type="match status" value="1"/>
</dbReference>
<name>A0AA46ACU4_9BACL</name>
<dbReference type="AlphaFoldDB" id="A0AA46ACU4"/>
<dbReference type="CDD" id="cd07381">
    <property type="entry name" value="MPP_CapA"/>
    <property type="match status" value="1"/>
</dbReference>
<dbReference type="InterPro" id="IPR052169">
    <property type="entry name" value="CW_Biosynth-Accessory"/>
</dbReference>
<comment type="caution">
    <text evidence="4">The sequence shown here is derived from an EMBL/GenBank/DDBJ whole genome shotgun (WGS) entry which is preliminary data.</text>
</comment>
<organism evidence="4 5">
    <name type="scientific">Laceyella tengchongensis</name>
    <dbReference type="NCBI Taxonomy" id="574699"/>
    <lineage>
        <taxon>Bacteria</taxon>
        <taxon>Bacillati</taxon>
        <taxon>Bacillota</taxon>
        <taxon>Bacilli</taxon>
        <taxon>Bacillales</taxon>
        <taxon>Thermoactinomycetaceae</taxon>
        <taxon>Laceyella</taxon>
    </lineage>
</organism>
<keyword evidence="2" id="KW-1133">Transmembrane helix</keyword>
<keyword evidence="5" id="KW-1185">Reference proteome</keyword>
<dbReference type="SUPFAM" id="SSF56300">
    <property type="entry name" value="Metallo-dependent phosphatases"/>
    <property type="match status" value="1"/>
</dbReference>
<proteinExistence type="inferred from homology"/>
<evidence type="ECO:0000313" key="5">
    <source>
        <dbReference type="Proteomes" id="UP001157946"/>
    </source>
</evidence>
<dbReference type="Proteomes" id="UP001157946">
    <property type="component" value="Unassembled WGS sequence"/>
</dbReference>
<reference evidence="4" key="1">
    <citation type="submission" date="2017-05" db="EMBL/GenBank/DDBJ databases">
        <authorList>
            <person name="Varghese N."/>
            <person name="Submissions S."/>
        </authorList>
    </citation>
    <scope>NUCLEOTIDE SEQUENCE</scope>
    <source>
        <strain evidence="4">DSM 45262</strain>
    </source>
</reference>
<gene>
    <name evidence="4" type="ORF">SAMN06265361_101160</name>
</gene>
<sequence>MLTWRQKLQRYIKKQKKKATVHTVIATVFTVVLISVLNATDRPQEVSVKKDPNSVLTISMVGDIMFGRYVGYAIVPRFGYDHLLKYVKPYFAASDYVTGNFENPITNREGYPEADVQIHLNTKPEAVNALKKAKFSSVSLANNHIKDYGKQGLLDTLRAFDGQDIDTVGAGRDLKEASRISYQTVNGIKVAVLGFSDIIPRDYRARKDRSGIAPADPDVFFPLVAKAKSNADLVLVHMHWGLEYDSGYHPRQQGLARALVDAGADVVIGHHPHVLEPVEVYKQGVILYSLGNFVFDQGWSRTRESVLVQYKILQGGKKAKLELHPMVIREGQPRPLTSWSNVYRREKIFNQLTEEFMYSDKWNQTWTREGDYISRIIPLSGKGRQPAGK</sequence>
<dbReference type="Gene3D" id="3.60.21.10">
    <property type="match status" value="1"/>
</dbReference>
<dbReference type="InterPro" id="IPR029052">
    <property type="entry name" value="Metallo-depent_PP-like"/>
</dbReference>
<feature type="domain" description="Capsule synthesis protein CapA" evidence="3">
    <location>
        <begin position="57"/>
        <end position="297"/>
    </location>
</feature>
<accession>A0AA46ACU4</accession>
<dbReference type="InterPro" id="IPR019079">
    <property type="entry name" value="Capsule_synth_CapA"/>
</dbReference>
<evidence type="ECO:0000313" key="4">
    <source>
        <dbReference type="EMBL" id="SMP00790.1"/>
    </source>
</evidence>
<dbReference type="RefSeq" id="WP_102991576.1">
    <property type="nucleotide sequence ID" value="NZ_FXTU01000001.1"/>
</dbReference>
<comment type="similarity">
    <text evidence="1">Belongs to the CapA family.</text>
</comment>
<evidence type="ECO:0000256" key="2">
    <source>
        <dbReference type="SAM" id="Phobius"/>
    </source>
</evidence>
<dbReference type="Pfam" id="PF09587">
    <property type="entry name" value="PGA_cap"/>
    <property type="match status" value="1"/>
</dbReference>
<keyword evidence="2" id="KW-0472">Membrane</keyword>